<dbReference type="InterPro" id="IPR002878">
    <property type="entry name" value="ChsH2_C"/>
</dbReference>
<gene>
    <name evidence="3" type="ORF">FHR21_002789</name>
</gene>
<organism evidence="3 4">
    <name type="scientific">Sphingopyxis panaciterrulae</name>
    <dbReference type="NCBI Taxonomy" id="462372"/>
    <lineage>
        <taxon>Bacteria</taxon>
        <taxon>Pseudomonadati</taxon>
        <taxon>Pseudomonadota</taxon>
        <taxon>Alphaproteobacteria</taxon>
        <taxon>Sphingomonadales</taxon>
        <taxon>Sphingomonadaceae</taxon>
        <taxon>Sphingopyxis</taxon>
    </lineage>
</organism>
<keyword evidence="4" id="KW-1185">Reference proteome</keyword>
<dbReference type="InterPro" id="IPR012340">
    <property type="entry name" value="NA-bd_OB-fold"/>
</dbReference>
<dbReference type="Pfam" id="PF12172">
    <property type="entry name" value="zf-ChsH2"/>
    <property type="match status" value="1"/>
</dbReference>
<feature type="domain" description="ChsH2 rubredoxin-like zinc ribbon" evidence="2">
    <location>
        <begin position="26"/>
        <end position="61"/>
    </location>
</feature>
<dbReference type="Pfam" id="PF01796">
    <property type="entry name" value="OB_ChsH2_C"/>
    <property type="match status" value="1"/>
</dbReference>
<dbReference type="EMBL" id="JACIJH010000009">
    <property type="protein sequence ID" value="MBB5707423.1"/>
    <property type="molecule type" value="Genomic_DNA"/>
</dbReference>
<evidence type="ECO:0000313" key="3">
    <source>
        <dbReference type="EMBL" id="MBB5707423.1"/>
    </source>
</evidence>
<comment type="caution">
    <text evidence="3">The sequence shown here is derived from an EMBL/GenBank/DDBJ whole genome shotgun (WGS) entry which is preliminary data.</text>
</comment>
<proteinExistence type="predicted"/>
<dbReference type="AlphaFoldDB" id="A0A7W9B718"/>
<evidence type="ECO:0000259" key="2">
    <source>
        <dbReference type="Pfam" id="PF12172"/>
    </source>
</evidence>
<reference evidence="3 4" key="1">
    <citation type="submission" date="2020-08" db="EMBL/GenBank/DDBJ databases">
        <title>Genomic Encyclopedia of Type Strains, Phase IV (KMG-IV): sequencing the most valuable type-strain genomes for metagenomic binning, comparative biology and taxonomic classification.</title>
        <authorList>
            <person name="Goeker M."/>
        </authorList>
    </citation>
    <scope>NUCLEOTIDE SEQUENCE [LARGE SCALE GENOMIC DNA]</scope>
    <source>
        <strain evidence="3 4">DSM 27163</strain>
    </source>
</reference>
<sequence length="145" mass="16545">MNQTLRNAPPRRYLPVIESGAKGEFWRSGADGVLRISRCQSCRHYIHPHRDACPKCHSRDVRPEAVSGKGMLETWTINRQKWFRGLDEAFSVGLVTLDEQEGLNLTTNIVNCDPGDLHIGMKVRVIFENIEDTWLALFEPDQSPQ</sequence>
<dbReference type="PANTHER" id="PTHR34075">
    <property type="entry name" value="BLR3430 PROTEIN"/>
    <property type="match status" value="1"/>
</dbReference>
<evidence type="ECO:0000313" key="4">
    <source>
        <dbReference type="Proteomes" id="UP000537161"/>
    </source>
</evidence>
<dbReference type="InterPro" id="IPR052513">
    <property type="entry name" value="Thioester_dehydratase-like"/>
</dbReference>
<dbReference type="InterPro" id="IPR022002">
    <property type="entry name" value="ChsH2_Znr"/>
</dbReference>
<dbReference type="RefSeq" id="WP_184099236.1">
    <property type="nucleotide sequence ID" value="NZ_JACIJH010000009.1"/>
</dbReference>
<protein>
    <submittedName>
        <fullName evidence="3">Putative OB-fold protein</fullName>
    </submittedName>
</protein>
<dbReference type="Gene3D" id="6.10.30.10">
    <property type="match status" value="1"/>
</dbReference>
<dbReference type="PANTHER" id="PTHR34075:SF5">
    <property type="entry name" value="BLR3430 PROTEIN"/>
    <property type="match status" value="1"/>
</dbReference>
<evidence type="ECO:0000259" key="1">
    <source>
        <dbReference type="Pfam" id="PF01796"/>
    </source>
</evidence>
<feature type="domain" description="ChsH2 C-terminal OB-fold" evidence="1">
    <location>
        <begin position="65"/>
        <end position="127"/>
    </location>
</feature>
<dbReference type="SUPFAM" id="SSF50249">
    <property type="entry name" value="Nucleic acid-binding proteins"/>
    <property type="match status" value="1"/>
</dbReference>
<name>A0A7W9B718_9SPHN</name>
<dbReference type="Proteomes" id="UP000537161">
    <property type="component" value="Unassembled WGS sequence"/>
</dbReference>
<accession>A0A7W9B718</accession>